<proteinExistence type="predicted"/>
<evidence type="ECO:0000313" key="3">
    <source>
        <dbReference type="Proteomes" id="UP000197019"/>
    </source>
</evidence>
<evidence type="ECO:0000313" key="2">
    <source>
        <dbReference type="EMBL" id="ASF48240.1"/>
    </source>
</evidence>
<dbReference type="KEGG" id="mpsy:CEK71_20445"/>
<dbReference type="EMBL" id="CP022129">
    <property type="protein sequence ID" value="ASF48240.1"/>
    <property type="molecule type" value="Genomic_DNA"/>
</dbReference>
<feature type="domain" description="HNH nuclease" evidence="1">
    <location>
        <begin position="62"/>
        <end position="115"/>
    </location>
</feature>
<dbReference type="Gene3D" id="1.10.30.50">
    <property type="match status" value="1"/>
</dbReference>
<dbReference type="RefSeq" id="WP_088621110.1">
    <property type="nucleotide sequence ID" value="NZ_CP022129.1"/>
</dbReference>
<dbReference type="InterPro" id="IPR003615">
    <property type="entry name" value="HNH_nuc"/>
</dbReference>
<dbReference type="GO" id="GO:0008270">
    <property type="term" value="F:zinc ion binding"/>
    <property type="evidence" value="ECO:0007669"/>
    <property type="project" value="InterPro"/>
</dbReference>
<accession>A0A1Z4C401</accession>
<name>A0A1Z4C401_9GAMM</name>
<dbReference type="Proteomes" id="UP000197019">
    <property type="component" value="Chromosome"/>
</dbReference>
<dbReference type="SMART" id="SM00507">
    <property type="entry name" value="HNHc"/>
    <property type="match status" value="1"/>
</dbReference>
<protein>
    <recommendedName>
        <fullName evidence="1">HNH nuclease domain-containing protein</fullName>
    </recommendedName>
</protein>
<organism evidence="2 3">
    <name type="scientific">Methylovulum psychrotolerans</name>
    <dbReference type="NCBI Taxonomy" id="1704499"/>
    <lineage>
        <taxon>Bacteria</taxon>
        <taxon>Pseudomonadati</taxon>
        <taxon>Pseudomonadota</taxon>
        <taxon>Gammaproteobacteria</taxon>
        <taxon>Methylococcales</taxon>
        <taxon>Methylococcaceae</taxon>
        <taxon>Methylovulum</taxon>
    </lineage>
</organism>
<dbReference type="InterPro" id="IPR002711">
    <property type="entry name" value="HNH"/>
</dbReference>
<reference evidence="2 3" key="1">
    <citation type="submission" date="2017-06" db="EMBL/GenBank/DDBJ databases">
        <title>Genome Sequencing of the methanotroph Methylovulum psychrotolerants str. HV10-M2 isolated from a high-altitude environment.</title>
        <authorList>
            <person name="Mateos-Rivera A."/>
        </authorList>
    </citation>
    <scope>NUCLEOTIDE SEQUENCE [LARGE SCALE GENOMIC DNA]</scope>
    <source>
        <strain evidence="2 3">HV10_M2</strain>
    </source>
</reference>
<keyword evidence="3" id="KW-1185">Reference proteome</keyword>
<dbReference type="Pfam" id="PF01844">
    <property type="entry name" value="HNH"/>
    <property type="match status" value="1"/>
</dbReference>
<dbReference type="GO" id="GO:0004519">
    <property type="term" value="F:endonuclease activity"/>
    <property type="evidence" value="ECO:0007669"/>
    <property type="project" value="InterPro"/>
</dbReference>
<sequence length="213" mass="24148">MIKIDKNSVAMPDSLKLPLPVHFQNGIVPRTSKTTHNRRLELITHGSYIDEKRYNERYKRPDIKKALKDLYKEKCAFCEQRVESRHVEHYRPKKTYYWLAFSWDNLLVACPTCNEFKGTHFAINGALANFANTHAAVQAIHCSSAGYDAAELPQMVNPEVTDPRGKISFSQDGRISSNDGRFAYTSKYPPAKLGALWCEPLKAVKQVANAACQ</sequence>
<dbReference type="GO" id="GO:0003676">
    <property type="term" value="F:nucleic acid binding"/>
    <property type="evidence" value="ECO:0007669"/>
    <property type="project" value="InterPro"/>
</dbReference>
<dbReference type="AlphaFoldDB" id="A0A1Z4C401"/>
<evidence type="ECO:0000259" key="1">
    <source>
        <dbReference type="SMART" id="SM00507"/>
    </source>
</evidence>
<dbReference type="OrthoDB" id="8824552at2"/>
<gene>
    <name evidence="2" type="ORF">CEK71_20445</name>
</gene>